<dbReference type="InterPro" id="IPR001969">
    <property type="entry name" value="Aspartic_peptidase_AS"/>
</dbReference>
<dbReference type="EMBL" id="PDUD01000002">
    <property type="protein sequence ID" value="PHN08258.1"/>
    <property type="molecule type" value="Genomic_DNA"/>
</dbReference>
<dbReference type="CDD" id="cd05483">
    <property type="entry name" value="retropepsin_like_bacteria"/>
    <property type="match status" value="1"/>
</dbReference>
<dbReference type="Proteomes" id="UP000223913">
    <property type="component" value="Unassembled WGS sequence"/>
</dbReference>
<evidence type="ECO:0008006" key="3">
    <source>
        <dbReference type="Google" id="ProtNLM"/>
    </source>
</evidence>
<dbReference type="GO" id="GO:0006508">
    <property type="term" value="P:proteolysis"/>
    <property type="evidence" value="ECO:0007669"/>
    <property type="project" value="InterPro"/>
</dbReference>
<evidence type="ECO:0000313" key="1">
    <source>
        <dbReference type="EMBL" id="PHN08258.1"/>
    </source>
</evidence>
<reference evidence="1 2" key="1">
    <citation type="submission" date="2017-10" db="EMBL/GenBank/DDBJ databases">
        <title>The draft genome sequence of Lewinella nigricans NBRC 102662.</title>
        <authorList>
            <person name="Wang K."/>
        </authorList>
    </citation>
    <scope>NUCLEOTIDE SEQUENCE [LARGE SCALE GENOMIC DNA]</scope>
    <source>
        <strain evidence="1 2">NBRC 102662</strain>
    </source>
</reference>
<accession>A0A2D0NIJ3</accession>
<dbReference type="GO" id="GO:0004190">
    <property type="term" value="F:aspartic-type endopeptidase activity"/>
    <property type="evidence" value="ECO:0007669"/>
    <property type="project" value="InterPro"/>
</dbReference>
<dbReference type="AlphaFoldDB" id="A0A2D0NIJ3"/>
<dbReference type="Gene3D" id="2.40.70.10">
    <property type="entry name" value="Acid Proteases"/>
    <property type="match status" value="2"/>
</dbReference>
<gene>
    <name evidence="1" type="ORF">CRP01_02745</name>
</gene>
<dbReference type="SUPFAM" id="SSF50630">
    <property type="entry name" value="Acid proteases"/>
    <property type="match status" value="2"/>
</dbReference>
<sequence>MYKEKIFWILIIWANLFSSLLANSNSSIPFRLVGKLIIIQAKVNGLTGNFILDTGISDVLLNSKYFKGKPTERVFVGVNGDSENINELLPSLQIGNHYWEIIYAEVLPITHLEKSKGIPIHGLLGTKIFGDYILLIDYPKRQIELFQMDDQGKNSNFSQMKPDLNKVEFLVKGNMPVIVAEIGKKKLSFLVDTGAEINLIDNRYAKKLSKQLLDKREPIQRISSLGKHSKKITPVKLVAIRVGNYNLKEMRIAFIRLGHFNYRVPGPPVDGILGYEFLNQLRVAFDFKKHEMHFLVTEE</sequence>
<dbReference type="PROSITE" id="PS00141">
    <property type="entry name" value="ASP_PROTEASE"/>
    <property type="match status" value="1"/>
</dbReference>
<evidence type="ECO:0000313" key="2">
    <source>
        <dbReference type="Proteomes" id="UP000223913"/>
    </source>
</evidence>
<dbReference type="InterPro" id="IPR034122">
    <property type="entry name" value="Retropepsin-like_bacterial"/>
</dbReference>
<proteinExistence type="predicted"/>
<dbReference type="Pfam" id="PF13650">
    <property type="entry name" value="Asp_protease_2"/>
    <property type="match status" value="2"/>
</dbReference>
<comment type="caution">
    <text evidence="1">The sequence shown here is derived from an EMBL/GenBank/DDBJ whole genome shotgun (WGS) entry which is preliminary data.</text>
</comment>
<dbReference type="RefSeq" id="WP_099148460.1">
    <property type="nucleotide sequence ID" value="NZ_PDUD01000002.1"/>
</dbReference>
<dbReference type="OrthoDB" id="3521766at2"/>
<protein>
    <recommendedName>
        <fullName evidence="3">Peptidase A2 domain-containing protein</fullName>
    </recommendedName>
</protein>
<organism evidence="1 2">
    <name type="scientific">Flavilitoribacter nigricans (strain ATCC 23147 / DSM 23189 / NBRC 102662 / NCIMB 1420 / SS-2)</name>
    <name type="common">Lewinella nigricans</name>
    <dbReference type="NCBI Taxonomy" id="1122177"/>
    <lineage>
        <taxon>Bacteria</taxon>
        <taxon>Pseudomonadati</taxon>
        <taxon>Bacteroidota</taxon>
        <taxon>Saprospiria</taxon>
        <taxon>Saprospirales</taxon>
        <taxon>Lewinellaceae</taxon>
        <taxon>Flavilitoribacter</taxon>
    </lineage>
</organism>
<name>A0A2D0NIJ3_FLAN2</name>
<dbReference type="InterPro" id="IPR021109">
    <property type="entry name" value="Peptidase_aspartic_dom_sf"/>
</dbReference>
<keyword evidence="2" id="KW-1185">Reference proteome</keyword>